<dbReference type="Pfam" id="PF02767">
    <property type="entry name" value="DNA_pol3_beta_2"/>
    <property type="match status" value="1"/>
</dbReference>
<gene>
    <name evidence="3" type="ORF">D6T64_11805</name>
</gene>
<dbReference type="InterPro" id="IPR046938">
    <property type="entry name" value="DNA_clamp_sf"/>
</dbReference>
<proteinExistence type="predicted"/>
<evidence type="ECO:0000313" key="4">
    <source>
        <dbReference type="Proteomes" id="UP000272015"/>
    </source>
</evidence>
<name>A0A3A5MD69_9MICO</name>
<organism evidence="3 4">
    <name type="scientific">Cryobacterium melibiosiphilum</name>
    <dbReference type="NCBI Taxonomy" id="995039"/>
    <lineage>
        <taxon>Bacteria</taxon>
        <taxon>Bacillati</taxon>
        <taxon>Actinomycetota</taxon>
        <taxon>Actinomycetes</taxon>
        <taxon>Micrococcales</taxon>
        <taxon>Microbacteriaceae</taxon>
        <taxon>Cryobacterium</taxon>
    </lineage>
</organism>
<dbReference type="GO" id="GO:0003887">
    <property type="term" value="F:DNA-directed DNA polymerase activity"/>
    <property type="evidence" value="ECO:0007669"/>
    <property type="project" value="InterPro"/>
</dbReference>
<dbReference type="SUPFAM" id="SSF55979">
    <property type="entry name" value="DNA clamp"/>
    <property type="match status" value="1"/>
</dbReference>
<dbReference type="AlphaFoldDB" id="A0A3A5MD69"/>
<accession>A0A3A5MD69</accession>
<protein>
    <recommendedName>
        <fullName evidence="2">DNA polymerase III beta sliding clamp central domain-containing protein</fullName>
    </recommendedName>
</protein>
<keyword evidence="4" id="KW-1185">Reference proteome</keyword>
<evidence type="ECO:0000313" key="3">
    <source>
        <dbReference type="EMBL" id="RJT88067.1"/>
    </source>
</evidence>
<evidence type="ECO:0000256" key="1">
    <source>
        <dbReference type="SAM" id="MobiDB-lite"/>
    </source>
</evidence>
<dbReference type="EMBL" id="QZVS01000085">
    <property type="protein sequence ID" value="RJT88067.1"/>
    <property type="molecule type" value="Genomic_DNA"/>
</dbReference>
<dbReference type="GO" id="GO:0008408">
    <property type="term" value="F:3'-5' exonuclease activity"/>
    <property type="evidence" value="ECO:0007669"/>
    <property type="project" value="InterPro"/>
</dbReference>
<feature type="compositionally biased region" description="Basic residues" evidence="1">
    <location>
        <begin position="1"/>
        <end position="14"/>
    </location>
</feature>
<dbReference type="GO" id="GO:0006260">
    <property type="term" value="P:DNA replication"/>
    <property type="evidence" value="ECO:0007669"/>
    <property type="project" value="InterPro"/>
</dbReference>
<feature type="region of interest" description="Disordered" evidence="1">
    <location>
        <begin position="1"/>
        <end position="22"/>
    </location>
</feature>
<dbReference type="Gene3D" id="3.10.150.10">
    <property type="entry name" value="DNA Polymerase III, subunit A, domain 2"/>
    <property type="match status" value="1"/>
</dbReference>
<comment type="caution">
    <text evidence="3">The sequence shown here is derived from an EMBL/GenBank/DDBJ whole genome shotgun (WGS) entry which is preliminary data.</text>
</comment>
<dbReference type="Proteomes" id="UP000272015">
    <property type="component" value="Unassembled WGS sequence"/>
</dbReference>
<dbReference type="InterPro" id="IPR022637">
    <property type="entry name" value="DNA_polIII_beta_cen"/>
</dbReference>
<feature type="domain" description="DNA polymerase III beta sliding clamp central" evidence="2">
    <location>
        <begin position="38"/>
        <end position="105"/>
    </location>
</feature>
<dbReference type="GO" id="GO:0009360">
    <property type="term" value="C:DNA polymerase III complex"/>
    <property type="evidence" value="ECO:0007669"/>
    <property type="project" value="InterPro"/>
</dbReference>
<sequence>MAGRKSKRHPHDRTHRTYREEKRMTNSFTMTRVDAKRLAQIALSAASKDDVTPVICGALLTVSNGALRTTSTDRYRVHTALIDIEGKSEDHEFIISRSSLEWLDKNVGTFGSFQAHRQRVTITTNLDALNITVRASDLPEAESVSWSGRTTKGNFPPVIRLIEKARESEPISAEASFRLEYLAKAKVLSHLGDAPLIRFTVSENPNKPGPVYFAFSSAGKVYAEAIIQPNLNLS</sequence>
<evidence type="ECO:0000259" key="2">
    <source>
        <dbReference type="Pfam" id="PF02767"/>
    </source>
</evidence>
<reference evidence="3 4" key="1">
    <citation type="submission" date="2018-09" db="EMBL/GenBank/DDBJ databases">
        <title>Novel species of Cryobacterium.</title>
        <authorList>
            <person name="Liu Q."/>
            <person name="Xin Y.-H."/>
        </authorList>
    </citation>
    <scope>NUCLEOTIDE SEQUENCE [LARGE SCALE GENOMIC DNA]</scope>
    <source>
        <strain evidence="3 4">Hh39</strain>
    </source>
</reference>